<feature type="signal peptide" evidence="2">
    <location>
        <begin position="1"/>
        <end position="21"/>
    </location>
</feature>
<name>A8MER0_ALKOO</name>
<feature type="compositionally biased region" description="Polar residues" evidence="1">
    <location>
        <begin position="37"/>
        <end position="53"/>
    </location>
</feature>
<proteinExistence type="predicted"/>
<keyword evidence="4" id="KW-1185">Reference proteome</keyword>
<reference evidence="4" key="1">
    <citation type="submission" date="2007-10" db="EMBL/GenBank/DDBJ databases">
        <title>Complete genome of Alkaliphilus oremlandii OhILAs.</title>
        <authorList>
            <person name="Copeland A."/>
            <person name="Lucas S."/>
            <person name="Lapidus A."/>
            <person name="Barry K."/>
            <person name="Detter J.C."/>
            <person name="Glavina del Rio T."/>
            <person name="Hammon N."/>
            <person name="Israni S."/>
            <person name="Dalin E."/>
            <person name="Tice H."/>
            <person name="Pitluck S."/>
            <person name="Chain P."/>
            <person name="Malfatti S."/>
            <person name="Shin M."/>
            <person name="Vergez L."/>
            <person name="Schmutz J."/>
            <person name="Larimer F."/>
            <person name="Land M."/>
            <person name="Hauser L."/>
            <person name="Kyrpides N."/>
            <person name="Mikhailova N."/>
            <person name="Stolz J.F."/>
            <person name="Dawson A."/>
            <person name="Fisher E."/>
            <person name="Crable B."/>
            <person name="Perera E."/>
            <person name="Lisak J."/>
            <person name="Ranganathan M."/>
            <person name="Basu P."/>
            <person name="Richardson P."/>
        </authorList>
    </citation>
    <scope>NUCLEOTIDE SEQUENCE [LARGE SCALE GENOMIC DNA]</scope>
    <source>
        <strain evidence="4">OhILAs</strain>
    </source>
</reference>
<dbReference type="Proteomes" id="UP000000269">
    <property type="component" value="Chromosome"/>
</dbReference>
<evidence type="ECO:0000313" key="4">
    <source>
        <dbReference type="Proteomes" id="UP000000269"/>
    </source>
</evidence>
<dbReference type="PANTHER" id="PTHR35788">
    <property type="entry name" value="EXPORTED PROTEIN-RELATED"/>
    <property type="match status" value="1"/>
</dbReference>
<dbReference type="STRING" id="350688.Clos_0839"/>
<keyword evidence="2" id="KW-0732">Signal</keyword>
<evidence type="ECO:0000256" key="1">
    <source>
        <dbReference type="SAM" id="MobiDB-lite"/>
    </source>
</evidence>
<sequence>MRRLYIFFLMLVISITSVSCSSEKPLEKEPEENENKASQYTARYTPIKPNTENEPAKNGGLNAKTNSGPISVLPWEDDIDFQESLVKNNTPILMGAFRTILLDPLPGEEYNVHLAARTLSGTVIQPGETFSQNQRIGPYTKARGYQEGPTYIGGKVTTTEGGGVCKIASTLYNVAILSDLQIVERHNHGMPVPYVPYGQDATVAYGAKDIRFKNNTDSPILIWSVGIDNTLYIGFYGSKKSPKVEWHHETLYITEAPKIYNTNPELPQGTEKMVVEGMDGGAVESWVTILREDGTQEKKQLGKSIYKPMPYVYEKN</sequence>
<dbReference type="Pfam" id="PF04294">
    <property type="entry name" value="VanW"/>
    <property type="match status" value="1"/>
</dbReference>
<dbReference type="InterPro" id="IPR052913">
    <property type="entry name" value="Glycopeptide_resist_protein"/>
</dbReference>
<evidence type="ECO:0000256" key="2">
    <source>
        <dbReference type="SAM" id="SignalP"/>
    </source>
</evidence>
<dbReference type="EMBL" id="CP000853">
    <property type="protein sequence ID" value="ABW18389.1"/>
    <property type="molecule type" value="Genomic_DNA"/>
</dbReference>
<dbReference type="InterPro" id="IPR007391">
    <property type="entry name" value="Vancomycin_resist_VanW"/>
</dbReference>
<protein>
    <submittedName>
        <fullName evidence="3">VanW family protein</fullName>
    </submittedName>
</protein>
<dbReference type="eggNOG" id="COG2720">
    <property type="taxonomic scope" value="Bacteria"/>
</dbReference>
<dbReference type="HOGENOM" id="CLU_075501_0_0_9"/>
<feature type="region of interest" description="Disordered" evidence="1">
    <location>
        <begin position="22"/>
        <end position="64"/>
    </location>
</feature>
<feature type="chain" id="PRO_5002723943" evidence="2">
    <location>
        <begin position="22"/>
        <end position="316"/>
    </location>
</feature>
<organism evidence="3 4">
    <name type="scientific">Alkaliphilus oremlandii (strain OhILAs)</name>
    <name type="common">Clostridium oremlandii (strain OhILAs)</name>
    <dbReference type="NCBI Taxonomy" id="350688"/>
    <lineage>
        <taxon>Bacteria</taxon>
        <taxon>Bacillati</taxon>
        <taxon>Bacillota</taxon>
        <taxon>Clostridia</taxon>
        <taxon>Peptostreptococcales</taxon>
        <taxon>Natronincolaceae</taxon>
        <taxon>Alkaliphilus</taxon>
    </lineage>
</organism>
<gene>
    <name evidence="3" type="ordered locus">Clos_0839</name>
</gene>
<accession>A8MER0</accession>
<dbReference type="PROSITE" id="PS51257">
    <property type="entry name" value="PROKAR_LIPOPROTEIN"/>
    <property type="match status" value="1"/>
</dbReference>
<evidence type="ECO:0000313" key="3">
    <source>
        <dbReference type="EMBL" id="ABW18389.1"/>
    </source>
</evidence>
<dbReference type="AlphaFoldDB" id="A8MER0"/>
<dbReference type="KEGG" id="aoe:Clos_0839"/>
<dbReference type="RefSeq" id="WP_012158701.1">
    <property type="nucleotide sequence ID" value="NC_009922.1"/>
</dbReference>
<dbReference type="PANTHER" id="PTHR35788:SF1">
    <property type="entry name" value="EXPORTED PROTEIN"/>
    <property type="match status" value="1"/>
</dbReference>